<evidence type="ECO:0000256" key="3">
    <source>
        <dbReference type="ARBA" id="ARBA00022989"/>
    </source>
</evidence>
<sequence length="452" mass="51572">MNSILDILLRGMDMIERFRSASAVTDIQLIGFGILLVFGVINCILGYRLLRFWMMLFAFVIGAALGYGASFFMEVSDNTVRLAIGAGVGVVLAVLVFVSYKVGIFVLGAGLGLGIAVYVLHPTTSLMFFICLLAGAGLGTLAMKWAKEVIIVGTSLLGGAMAGMSLAKIGGLADFPYGIGLSAAFAVLGMLIQFATNRSRYKEDEEEYEASASRGKKEHRREEEYDLYPDIEEEMYYESPARRKRVQEDVFEKHTKGQPTVSEKRNERRNVSEKRDSSARRNYSENRSSSRRHTPVDIQVGEKDRKRRIVDEYGLDPDKTIVYRPRRTKDPEIDLPLDSYAYDDSCGRSSYSMNPGRKKTYTIRVDQPEQKNPQEFSDELDGYSNSWREREFYADLKEKDRYDYYDDPIDEDELDEEILREMMEEEDRESILPWKKITERKVGKDRRNGKRG</sequence>
<reference evidence="8 9" key="1">
    <citation type="submission" date="2024-06" db="EMBL/GenBank/DDBJ databases">
        <title>Genomic Encyclopedia of Type Strains, Phase IV (KMG-IV): sequencing the most valuable type-strain genomes for metagenomic binning, comparative biology and taxonomic classification.</title>
        <authorList>
            <person name="Goeker M."/>
        </authorList>
    </citation>
    <scope>NUCLEOTIDE SEQUENCE [LARGE SCALE GENOMIC DNA]</scope>
    <source>
        <strain evidence="8 9">DSM 29492</strain>
    </source>
</reference>
<dbReference type="RefSeq" id="WP_257464402.1">
    <property type="nucleotide sequence ID" value="NZ_JANJZT010000008.1"/>
</dbReference>
<feature type="transmembrane region" description="Helical" evidence="6">
    <location>
        <begin position="102"/>
        <end position="120"/>
    </location>
</feature>
<feature type="transmembrane region" description="Helical" evidence="6">
    <location>
        <begin position="175"/>
        <end position="195"/>
    </location>
</feature>
<keyword evidence="9" id="KW-1185">Reference proteome</keyword>
<comment type="subcellular location">
    <subcellularLocation>
        <location evidence="1">Membrane</location>
        <topology evidence="1">Multi-pass membrane protein</topology>
    </subcellularLocation>
</comment>
<evidence type="ECO:0000259" key="7">
    <source>
        <dbReference type="Pfam" id="PF13886"/>
    </source>
</evidence>
<feature type="domain" description="TM7S3/TM198-like" evidence="7">
    <location>
        <begin position="34"/>
        <end position="161"/>
    </location>
</feature>
<proteinExistence type="predicted"/>
<protein>
    <recommendedName>
        <fullName evidence="7">TM7S3/TM198-like domain-containing protein</fullName>
    </recommendedName>
</protein>
<dbReference type="SUPFAM" id="SSF103473">
    <property type="entry name" value="MFS general substrate transporter"/>
    <property type="match status" value="1"/>
</dbReference>
<dbReference type="InterPro" id="IPR036259">
    <property type="entry name" value="MFS_trans_sf"/>
</dbReference>
<feature type="transmembrane region" description="Helical" evidence="6">
    <location>
        <begin position="149"/>
        <end position="169"/>
    </location>
</feature>
<dbReference type="PANTHER" id="PTHR31247">
    <property type="entry name" value="TRANSMEMBRANE PROTEIN 198 FAMILY MEMBER"/>
    <property type="match status" value="1"/>
</dbReference>
<dbReference type="EMBL" id="JBEPMJ010000008">
    <property type="protein sequence ID" value="MET3750232.1"/>
    <property type="molecule type" value="Genomic_DNA"/>
</dbReference>
<comment type="caution">
    <text evidence="8">The sequence shown here is derived from an EMBL/GenBank/DDBJ whole genome shotgun (WGS) entry which is preliminary data.</text>
</comment>
<feature type="transmembrane region" description="Helical" evidence="6">
    <location>
        <begin position="79"/>
        <end position="97"/>
    </location>
</feature>
<evidence type="ECO:0000256" key="1">
    <source>
        <dbReference type="ARBA" id="ARBA00004141"/>
    </source>
</evidence>
<keyword evidence="2 6" id="KW-0812">Transmembrane</keyword>
<organism evidence="8 9">
    <name type="scientific">Blautia caecimuris</name>
    <dbReference type="NCBI Taxonomy" id="1796615"/>
    <lineage>
        <taxon>Bacteria</taxon>
        <taxon>Bacillati</taxon>
        <taxon>Bacillota</taxon>
        <taxon>Clostridia</taxon>
        <taxon>Lachnospirales</taxon>
        <taxon>Lachnospiraceae</taxon>
        <taxon>Blautia</taxon>
    </lineage>
</organism>
<dbReference type="PANTHER" id="PTHR31247:SF5">
    <property type="entry name" value="DUF4203 DOMAIN-CONTAINING PROTEIN"/>
    <property type="match status" value="1"/>
</dbReference>
<dbReference type="InterPro" id="IPR025256">
    <property type="entry name" value="TM7S3/TM198-like_dom"/>
</dbReference>
<evidence type="ECO:0000256" key="6">
    <source>
        <dbReference type="SAM" id="Phobius"/>
    </source>
</evidence>
<name>A0ABV2M1A6_9FIRM</name>
<keyword evidence="4 6" id="KW-0472">Membrane</keyword>
<feature type="transmembrane region" description="Helical" evidence="6">
    <location>
        <begin position="126"/>
        <end position="142"/>
    </location>
</feature>
<evidence type="ECO:0000313" key="9">
    <source>
        <dbReference type="Proteomes" id="UP001549106"/>
    </source>
</evidence>
<feature type="transmembrane region" description="Helical" evidence="6">
    <location>
        <begin position="27"/>
        <end position="45"/>
    </location>
</feature>
<dbReference type="Proteomes" id="UP001549106">
    <property type="component" value="Unassembled WGS sequence"/>
</dbReference>
<evidence type="ECO:0000313" key="8">
    <source>
        <dbReference type="EMBL" id="MET3750232.1"/>
    </source>
</evidence>
<accession>A0ABV2M1A6</accession>
<evidence type="ECO:0000256" key="2">
    <source>
        <dbReference type="ARBA" id="ARBA00022692"/>
    </source>
</evidence>
<evidence type="ECO:0000256" key="4">
    <source>
        <dbReference type="ARBA" id="ARBA00023136"/>
    </source>
</evidence>
<evidence type="ECO:0000256" key="5">
    <source>
        <dbReference type="SAM" id="MobiDB-lite"/>
    </source>
</evidence>
<dbReference type="InterPro" id="IPR040236">
    <property type="entry name" value="TMEM198"/>
</dbReference>
<keyword evidence="3 6" id="KW-1133">Transmembrane helix</keyword>
<dbReference type="Pfam" id="PF13886">
    <property type="entry name" value="TM7S3_TM198"/>
    <property type="match status" value="1"/>
</dbReference>
<feature type="transmembrane region" description="Helical" evidence="6">
    <location>
        <begin position="52"/>
        <end position="73"/>
    </location>
</feature>
<feature type="region of interest" description="Disordered" evidence="5">
    <location>
        <begin position="203"/>
        <end position="222"/>
    </location>
</feature>
<gene>
    <name evidence="8" type="ORF">ABID24_001476</name>
</gene>
<feature type="region of interest" description="Disordered" evidence="5">
    <location>
        <begin position="250"/>
        <end position="381"/>
    </location>
</feature>
<feature type="compositionally biased region" description="Basic and acidic residues" evidence="5">
    <location>
        <begin position="262"/>
        <end position="284"/>
    </location>
</feature>